<protein>
    <recommendedName>
        <fullName evidence="2">ASPIC/UnbV domain-containing protein</fullName>
    </recommendedName>
</protein>
<dbReference type="Pfam" id="PF13517">
    <property type="entry name" value="FG-GAP_3"/>
    <property type="match status" value="5"/>
</dbReference>
<dbReference type="RefSeq" id="WP_026813194.1">
    <property type="nucleotide sequence ID" value="NZ_BMWP01000011.1"/>
</dbReference>
<dbReference type="InterPro" id="IPR011519">
    <property type="entry name" value="UnbV_ASPIC"/>
</dbReference>
<dbReference type="EMBL" id="BMWP01000011">
    <property type="protein sequence ID" value="GGW33870.1"/>
    <property type="molecule type" value="Genomic_DNA"/>
</dbReference>
<keyword evidence="1" id="KW-0732">Signal</keyword>
<dbReference type="Pfam" id="PF07593">
    <property type="entry name" value="UnbV_ASPIC"/>
    <property type="match status" value="1"/>
</dbReference>
<dbReference type="PROSITE" id="PS51257">
    <property type="entry name" value="PROKAR_LIPOPROTEIN"/>
    <property type="match status" value="1"/>
</dbReference>
<proteinExistence type="predicted"/>
<dbReference type="AlphaFoldDB" id="A0A918MLL9"/>
<dbReference type="SUPFAM" id="SSF69318">
    <property type="entry name" value="Integrin alpha N-terminal domain"/>
    <property type="match status" value="2"/>
</dbReference>
<dbReference type="InterPro" id="IPR013517">
    <property type="entry name" value="FG-GAP"/>
</dbReference>
<dbReference type="InterPro" id="IPR028994">
    <property type="entry name" value="Integrin_alpha_N"/>
</dbReference>
<gene>
    <name evidence="3" type="ORF">GCM10007383_18520</name>
</gene>
<dbReference type="PANTHER" id="PTHR16026:SF0">
    <property type="entry name" value="CARTILAGE ACIDIC PROTEIN 1"/>
    <property type="match status" value="1"/>
</dbReference>
<feature type="domain" description="ASPIC/UnbV" evidence="2">
    <location>
        <begin position="522"/>
        <end position="590"/>
    </location>
</feature>
<comment type="caution">
    <text evidence="3">The sequence shown here is derived from an EMBL/GenBank/DDBJ whole genome shotgun (WGS) entry which is preliminary data.</text>
</comment>
<dbReference type="PANTHER" id="PTHR16026">
    <property type="entry name" value="CARTILAGE ACIDIC PROTEIN 1"/>
    <property type="match status" value="1"/>
</dbReference>
<reference evidence="3" key="2">
    <citation type="submission" date="2020-09" db="EMBL/GenBank/DDBJ databases">
        <authorList>
            <person name="Sun Q."/>
            <person name="Kim S."/>
        </authorList>
    </citation>
    <scope>NUCLEOTIDE SEQUENCE</scope>
    <source>
        <strain evidence="3">KCTC 12113</strain>
    </source>
</reference>
<name>A0A918MLL9_9FLAO</name>
<organism evidence="3 4">
    <name type="scientific">Arenibacter certesii</name>
    <dbReference type="NCBI Taxonomy" id="228955"/>
    <lineage>
        <taxon>Bacteria</taxon>
        <taxon>Pseudomonadati</taxon>
        <taxon>Bacteroidota</taxon>
        <taxon>Flavobacteriia</taxon>
        <taxon>Flavobacteriales</taxon>
        <taxon>Flavobacteriaceae</taxon>
        <taxon>Arenibacter</taxon>
    </lineage>
</organism>
<evidence type="ECO:0000313" key="4">
    <source>
        <dbReference type="Proteomes" id="UP000634668"/>
    </source>
</evidence>
<reference evidence="3" key="1">
    <citation type="journal article" date="2014" name="Int. J. Syst. Evol. Microbiol.">
        <title>Complete genome sequence of Corynebacterium casei LMG S-19264T (=DSM 44701T), isolated from a smear-ripened cheese.</title>
        <authorList>
            <consortium name="US DOE Joint Genome Institute (JGI-PGF)"/>
            <person name="Walter F."/>
            <person name="Albersmeier A."/>
            <person name="Kalinowski J."/>
            <person name="Ruckert C."/>
        </authorList>
    </citation>
    <scope>NUCLEOTIDE SEQUENCE</scope>
    <source>
        <strain evidence="3">KCTC 12113</strain>
    </source>
</reference>
<dbReference type="Proteomes" id="UP000634668">
    <property type="component" value="Unassembled WGS sequence"/>
</dbReference>
<sequence length="1093" mass="122449">MKFYLPIPLCFILLFSCVQEKDVKEEIKPKLFELRTNSGINFQNELTYTEDFNPYTYRNFYNGGGVAIGDINNDGLPDIYFTGNMVDNKLYLNKGNWEFADITDLAGVACKDVWSTGATFVDINNDGLLDLYVCKSGKPGGANRHNELFINNGDLTFTEMSAEYGLDIEGLSVHAAFFDFDKDGDLDCYILNNSIKSVGAFDLIKDQRNIPSATGNKFLRNDNGKFVDISSEAGIYTSGIGFGLGITLSDFNGDSWPDLFISNDFFERDYLYLNNQKGGFDEVAEEYISSFSMGSMGADAGDLNNDLMPDIMVTEMLPSTIERQRTKAIYDSWDKYSLMVKQGYANQFPRNVLQRNMGEDGFYEIGRYAGVSATDWSWASLIFDMDNDGLRDIFIGNGIYKDLLDRDYLTYMANEEKVKNMMKTEEEVIMKLIDLMPSQAVPNAAFINKGDFRFINNADSLGLGTPSFSNGSAYADLDNDGDLDLVVNNVNMPAFIYENKTNTTAHKSVYINFKSNTKNTKAIGAKAIIYYGDGKRDMAENFPSRGFQSSVNHGVHFGVGSHDIIDSLKISWPNGATSNEINLVSNKTYTFLEPDSNNQEIMDSKFQFPDFLKPISPLFNVTHKENNYVDFNRERLLPQMFNNEGPPMATADLNGDGIIDVYIGGAKNQSGSLFLSNPHSSGFTEIKEPFLPHKSSEDTYAVFFDSDNDGDLDLYVSSGGKAFSTYDWALNDRLYVNDGNGNFTISPTPLPFTLPLSTSTVQAVDFDNDGDLDLFIGGRFDPQVYGSPISSYILENLGQNKFVLYNTPVLANLGMVTDAAWVDIDQDGWQDLIVVGEWMPIKIFMNKAGEFIDQTETYGLSNSTGMWSTLKIADLNGDGKMDLLAGNIGQNSFYKAGTRLYLNDFDRNGFAEQIICHKLNDNYYPIVDRDELIAQLPELKNKLLFYKDYAKAKMTDIFDKEYLEDAYKIDLQVTATSLFLNDGERFIQKELPPEIQYSNVCAIAVMDINKDGVMDILLGGNQYLVKPQFGRLDASKGWVLFGQSKEETDFGFGEIKPLGIPGQIRGFQIIPYKEKQLLLTAINNNDLLFHEVP</sequence>
<evidence type="ECO:0000259" key="2">
    <source>
        <dbReference type="Pfam" id="PF07593"/>
    </source>
</evidence>
<evidence type="ECO:0000256" key="1">
    <source>
        <dbReference type="ARBA" id="ARBA00022729"/>
    </source>
</evidence>
<dbReference type="Gene3D" id="2.130.10.130">
    <property type="entry name" value="Integrin alpha, N-terminal"/>
    <property type="match status" value="4"/>
</dbReference>
<keyword evidence="4" id="KW-1185">Reference proteome</keyword>
<dbReference type="InterPro" id="IPR027039">
    <property type="entry name" value="Crtac1"/>
</dbReference>
<evidence type="ECO:0000313" key="3">
    <source>
        <dbReference type="EMBL" id="GGW33870.1"/>
    </source>
</evidence>
<accession>A0A918MLL9</accession>